<dbReference type="GO" id="GO:0006508">
    <property type="term" value="P:proteolysis"/>
    <property type="evidence" value="ECO:0007669"/>
    <property type="project" value="InterPro"/>
</dbReference>
<dbReference type="InterPro" id="IPR000998">
    <property type="entry name" value="MAM_dom"/>
</dbReference>
<comment type="caution">
    <text evidence="4">The sequence shown here is derived from an EMBL/GenBank/DDBJ whole genome shotgun (WGS) entry which is preliminary data.</text>
</comment>
<accession>A0A948W8G2</accession>
<dbReference type="InterPro" id="IPR013320">
    <property type="entry name" value="ConA-like_dom_sf"/>
</dbReference>
<dbReference type="PROSITE" id="PS50060">
    <property type="entry name" value="MAM_2"/>
    <property type="match status" value="1"/>
</dbReference>
<dbReference type="InterPro" id="IPR001769">
    <property type="entry name" value="Gingipain"/>
</dbReference>
<evidence type="ECO:0000313" key="5">
    <source>
        <dbReference type="Proteomes" id="UP000777784"/>
    </source>
</evidence>
<dbReference type="InterPro" id="IPR029031">
    <property type="entry name" value="Gingipain_N_sf"/>
</dbReference>
<dbReference type="Gene3D" id="2.60.40.10">
    <property type="entry name" value="Immunoglobulins"/>
    <property type="match status" value="1"/>
</dbReference>
<sequence>MSNHRGGSSPQPSFSRTFVILAALSLLVFSGTANAGTITRSYDFEAPIVQSMDGFHRISMEGAQNFGAPGEPILPMAGVQLLLPPGEVITKIEVIPGAWVALSGSYTIEPGQRQYPLAFTGPYQRDLPNNDIYSSSSSFPERLHDAPYVGLYRGYRIATFAIHPVKYIPADGSLSYIPSCEVVITTAPDADAWADTERMIRHDPATLARLQSLVDNPLDASAYESITRFFSGGRNLDPSLAYKYIIITTESWDEYLDPLVNFETQRGHKAGVFLKSWILGNYNTGVDDQDDIRDFIIDAYATWDVDYVLLVGDARETAGIPHRGLYAVGYGTPDTDIPADMYYSCLDGTWNNDGDGYWGESGEDDLYPELGIGRACVDSQTEIENFITKVIRYQAEPVVAECDEALMVGELLWDDPTWGGDYKDEIKNGASTHGYTTVGFPPSINVGTLYDKNGTWSSSQLITLMESGMNIVNHLGHCNVQYALKMTNTDIPSFDNDGVNHSYNFVYSQGCYCGAFDNRDPDGYYIGDCYAEQFQTDDDGAAAIIMNSRYGWGQHSSTDGSSQYFDRQFFDAIFGEQIYPLADANDDSKMDNVWSINYGANRWCCYELNVFGDPAMHLWTAEPGQLDASYTPVVYIGQGDMDVTVTALGGGAISGARVTIYTADYSVYDTGVTNTFGTVTLHPNAEAPADLYVKATAHNRLDFNGTASIIPPAGPYLVFAGNSIEDAGGDDDGAMDAGETVGLNVLLENVGIDPTTGVTAELTSVDTNIQILTPTQAYPDIPVGGSEMCNSPYLITIAGNAEDGHIVPFALAATSNEGQWDAAFNLSIQAPVLCASNYLLTDAAPNGNEDGGIDPGETVALMFSVLNTGHSAAAGLTGLLSCGSADVVIHDAAGECDEVPINGAGLFDTYEVEFLGSCPSPGVLVFLLQITNAYGLDTTIEFDLDVGPWFDDAETDRGWTMGAAGDNATSGYWTRVDPIGTVYETSIVQPEDDHTPSGTMCFVTANGSVGGAAGEADVDGGITTLLTPVFDLSGATSATLSYWRWYTNDLGNNPGEDYWTVDITADGDTWVHLEYTQESANTWTQFTFNLGDYVDFTSQTQIRFIAADASPGSLVEAAVDDFSLDIVRGDVSGAPAVADHLEFGIVSCSPNPFNPQTSIAFRLEQKSPVRLSIFDVSGRRVRSLVHGPVAAGNHMVVFDGTDSRGHAVSSGIYFLKLETPNIVQVKRLTLIR</sequence>
<evidence type="ECO:0000259" key="3">
    <source>
        <dbReference type="PROSITE" id="PS50060"/>
    </source>
</evidence>
<proteinExistence type="predicted"/>
<feature type="signal peptide" evidence="2">
    <location>
        <begin position="1"/>
        <end position="35"/>
    </location>
</feature>
<dbReference type="Gene3D" id="2.60.40.3800">
    <property type="match status" value="1"/>
</dbReference>
<dbReference type="SUPFAM" id="SSF49899">
    <property type="entry name" value="Concanavalin A-like lectins/glucanases"/>
    <property type="match status" value="1"/>
</dbReference>
<dbReference type="InterPro" id="IPR029030">
    <property type="entry name" value="Caspase-like_dom_sf"/>
</dbReference>
<dbReference type="EMBL" id="JAHJDP010000118">
    <property type="protein sequence ID" value="MBU2693295.1"/>
    <property type="molecule type" value="Genomic_DNA"/>
</dbReference>
<evidence type="ECO:0000256" key="1">
    <source>
        <dbReference type="ARBA" id="ARBA00022729"/>
    </source>
</evidence>
<name>A0A948W8G2_UNCEI</name>
<dbReference type="GO" id="GO:0016020">
    <property type="term" value="C:membrane"/>
    <property type="evidence" value="ECO:0007669"/>
    <property type="project" value="InterPro"/>
</dbReference>
<dbReference type="Gene3D" id="2.60.120.200">
    <property type="match status" value="1"/>
</dbReference>
<dbReference type="NCBIfam" id="TIGR04183">
    <property type="entry name" value="Por_Secre_tail"/>
    <property type="match status" value="1"/>
</dbReference>
<dbReference type="Gene3D" id="2.60.40.4070">
    <property type="match status" value="1"/>
</dbReference>
<dbReference type="InterPro" id="IPR038490">
    <property type="entry name" value="Gingipain_propep_sf"/>
</dbReference>
<feature type="chain" id="PRO_5036770043" evidence="2">
    <location>
        <begin position="36"/>
        <end position="1232"/>
    </location>
</feature>
<dbReference type="Pfam" id="PF13860">
    <property type="entry name" value="FlgD_ig"/>
    <property type="match status" value="1"/>
</dbReference>
<dbReference type="InterPro" id="IPR026444">
    <property type="entry name" value="Secre_tail"/>
</dbReference>
<protein>
    <submittedName>
        <fullName evidence="4">T9SS type A sorting domain-containing protein</fullName>
    </submittedName>
</protein>
<dbReference type="Proteomes" id="UP000777784">
    <property type="component" value="Unassembled WGS sequence"/>
</dbReference>
<dbReference type="InterPro" id="IPR012600">
    <property type="entry name" value="Propeptide_C25"/>
</dbReference>
<dbReference type="InterPro" id="IPR025965">
    <property type="entry name" value="FlgD/Vpr_Ig-like"/>
</dbReference>
<dbReference type="AlphaFoldDB" id="A0A948W8G2"/>
<organism evidence="4 5">
    <name type="scientific">Eiseniibacteriota bacterium</name>
    <dbReference type="NCBI Taxonomy" id="2212470"/>
    <lineage>
        <taxon>Bacteria</taxon>
        <taxon>Candidatus Eiseniibacteriota</taxon>
    </lineage>
</organism>
<dbReference type="Pfam" id="PF01364">
    <property type="entry name" value="Peptidase_C25"/>
    <property type="match status" value="1"/>
</dbReference>
<keyword evidence="1 2" id="KW-0732">Signal</keyword>
<dbReference type="Gene3D" id="3.40.50.10390">
    <property type="entry name" value="Gingipain r, domain 1"/>
    <property type="match status" value="1"/>
</dbReference>
<gene>
    <name evidence="4" type="ORF">KJ970_20445</name>
</gene>
<dbReference type="GO" id="GO:0004197">
    <property type="term" value="F:cysteine-type endopeptidase activity"/>
    <property type="evidence" value="ECO:0007669"/>
    <property type="project" value="InterPro"/>
</dbReference>
<evidence type="ECO:0000256" key="2">
    <source>
        <dbReference type="SAM" id="SignalP"/>
    </source>
</evidence>
<dbReference type="InterPro" id="IPR013783">
    <property type="entry name" value="Ig-like_fold"/>
</dbReference>
<feature type="domain" description="MAM" evidence="3">
    <location>
        <begin position="950"/>
        <end position="1124"/>
    </location>
</feature>
<reference evidence="4" key="1">
    <citation type="submission" date="2021-05" db="EMBL/GenBank/DDBJ databases">
        <title>Energy efficiency and biological interactions define the core microbiome of deep oligotrophic groundwater.</title>
        <authorList>
            <person name="Mehrshad M."/>
            <person name="Lopez-Fernandez M."/>
            <person name="Bell E."/>
            <person name="Bernier-Latmani R."/>
            <person name="Bertilsson S."/>
            <person name="Dopson M."/>
        </authorList>
    </citation>
    <scope>NUCLEOTIDE SEQUENCE</scope>
    <source>
        <strain evidence="4">Modern_marine.mb.64</strain>
    </source>
</reference>
<evidence type="ECO:0000313" key="4">
    <source>
        <dbReference type="EMBL" id="MBU2693295.1"/>
    </source>
</evidence>
<dbReference type="Pfam" id="PF08126">
    <property type="entry name" value="Propeptide_C25"/>
    <property type="match status" value="1"/>
</dbReference>
<dbReference type="Gene3D" id="3.40.50.1460">
    <property type="match status" value="1"/>
</dbReference>
<dbReference type="SUPFAM" id="SSF52129">
    <property type="entry name" value="Caspase-like"/>
    <property type="match status" value="1"/>
</dbReference>